<dbReference type="Gene3D" id="1.20.1530.20">
    <property type="match status" value="1"/>
</dbReference>
<evidence type="ECO:0008006" key="4">
    <source>
        <dbReference type="Google" id="ProtNLM"/>
    </source>
</evidence>
<keyword evidence="1" id="KW-0472">Membrane</keyword>
<evidence type="ECO:0000256" key="1">
    <source>
        <dbReference type="SAM" id="Phobius"/>
    </source>
</evidence>
<dbReference type="RefSeq" id="WP_133840772.1">
    <property type="nucleotide sequence ID" value="NZ_FXXP01000002.1"/>
</dbReference>
<evidence type="ECO:0000313" key="2">
    <source>
        <dbReference type="EMBL" id="SMX28397.1"/>
    </source>
</evidence>
<keyword evidence="3" id="KW-1185">Reference proteome</keyword>
<feature type="transmembrane region" description="Helical" evidence="1">
    <location>
        <begin position="70"/>
        <end position="90"/>
    </location>
</feature>
<dbReference type="EMBL" id="FXXP01000002">
    <property type="protein sequence ID" value="SMX28397.1"/>
    <property type="molecule type" value="Genomic_DNA"/>
</dbReference>
<protein>
    <recommendedName>
        <fullName evidence="4">Bile acid:Na+ symporter, BASS family</fullName>
    </recommendedName>
</protein>
<dbReference type="Proteomes" id="UP000225972">
    <property type="component" value="Unassembled WGS sequence"/>
</dbReference>
<organism evidence="2 3">
    <name type="scientific">Pelagimonas phthalicica</name>
    <dbReference type="NCBI Taxonomy" id="1037362"/>
    <lineage>
        <taxon>Bacteria</taxon>
        <taxon>Pseudomonadati</taxon>
        <taxon>Pseudomonadota</taxon>
        <taxon>Alphaproteobacteria</taxon>
        <taxon>Rhodobacterales</taxon>
        <taxon>Roseobacteraceae</taxon>
        <taxon>Pelagimonas</taxon>
    </lineage>
</organism>
<keyword evidence="1" id="KW-1133">Transmembrane helix</keyword>
<feature type="transmembrane region" description="Helical" evidence="1">
    <location>
        <begin position="160"/>
        <end position="182"/>
    </location>
</feature>
<dbReference type="InterPro" id="IPR038770">
    <property type="entry name" value="Na+/solute_symporter_sf"/>
</dbReference>
<reference evidence="3" key="1">
    <citation type="submission" date="2017-05" db="EMBL/GenBank/DDBJ databases">
        <authorList>
            <person name="Rodrigo-Torres L."/>
            <person name="Arahal R. D."/>
            <person name="Lucena T."/>
        </authorList>
    </citation>
    <scope>NUCLEOTIDE SEQUENCE [LARGE SCALE GENOMIC DNA]</scope>
    <source>
        <strain evidence="3">CECT 8649</strain>
    </source>
</reference>
<evidence type="ECO:0000313" key="3">
    <source>
        <dbReference type="Proteomes" id="UP000225972"/>
    </source>
</evidence>
<feature type="transmembrane region" description="Helical" evidence="1">
    <location>
        <begin position="194"/>
        <end position="218"/>
    </location>
</feature>
<dbReference type="OrthoDB" id="8477735at2"/>
<feature type="transmembrane region" description="Helical" evidence="1">
    <location>
        <begin position="129"/>
        <end position="148"/>
    </location>
</feature>
<name>A0A238JE11_9RHOB</name>
<accession>A0A238JE11</accession>
<feature type="transmembrane region" description="Helical" evidence="1">
    <location>
        <begin position="224"/>
        <end position="246"/>
    </location>
</feature>
<dbReference type="AlphaFoldDB" id="A0A238JE11"/>
<keyword evidence="1" id="KW-0812">Transmembrane</keyword>
<gene>
    <name evidence="2" type="ORF">TRP8649_02517</name>
</gene>
<proteinExistence type="predicted"/>
<feature type="transmembrane region" description="Helical" evidence="1">
    <location>
        <begin position="41"/>
        <end position="58"/>
    </location>
</feature>
<sequence length="310" mass="33116">MLGLLRLLARHGRFVLIAGLVAGLLLPQVAAFLRPWLSELVLALLCLNAIRIGLPDALRGLRSFKSTLTLVLAYQLGLPLALLLAAWAAGLHHSPVVITGLLVLAAPPVTAAPNMSVMLGHAPEPAFRVLTLGTLLMPLTILPIFWVSPALGNWQEALDAAVTLGLSLTAAVAIGFLGRAVFKPKMRAEETQVLDGVISVTLAVIVIGLMSAIAPMLSKAPGQVVAWLLFAFALNFGAQIAAFFALKRCGYKKERVPFAIVSGNRNVALFLVASSFTQTPEFLIFLGCYQFPMYLTPILMKPIYSSQNVG</sequence>
<feature type="transmembrane region" description="Helical" evidence="1">
    <location>
        <begin position="96"/>
        <end position="117"/>
    </location>
</feature>